<evidence type="ECO:0000256" key="2">
    <source>
        <dbReference type="ARBA" id="ARBA00022475"/>
    </source>
</evidence>
<dbReference type="PANTHER" id="PTHR14002">
    <property type="entry name" value="ENDOGLIN/TGF-BETA RECEPTOR TYPE III"/>
    <property type="match status" value="1"/>
</dbReference>
<feature type="domain" description="TGFBR3/Endoglin-like N-terminal" evidence="12">
    <location>
        <begin position="38"/>
        <end position="182"/>
    </location>
</feature>
<dbReference type="CTD" id="2022"/>
<accession>A0A3Q3AXH5</accession>
<evidence type="ECO:0000256" key="10">
    <source>
        <dbReference type="SAM" id="Phobius"/>
    </source>
</evidence>
<dbReference type="Pfam" id="PF26060">
    <property type="entry name" value="TGFBR3_N"/>
    <property type="match status" value="1"/>
</dbReference>
<feature type="compositionally biased region" description="Polar residues" evidence="9">
    <location>
        <begin position="322"/>
        <end position="340"/>
    </location>
</feature>
<keyword evidence="3 10" id="KW-0812">Transmembrane</keyword>
<dbReference type="OrthoDB" id="10072329at2759"/>
<keyword evidence="8" id="KW-0325">Glycoprotein</keyword>
<keyword evidence="7" id="KW-1015">Disulfide bond</keyword>
<evidence type="ECO:0000256" key="1">
    <source>
        <dbReference type="ARBA" id="ARBA00004251"/>
    </source>
</evidence>
<keyword evidence="4 11" id="KW-0732">Signal</keyword>
<evidence type="ECO:0000256" key="5">
    <source>
        <dbReference type="ARBA" id="ARBA00022989"/>
    </source>
</evidence>
<dbReference type="GO" id="GO:0005114">
    <property type="term" value="F:type II transforming growth factor beta receptor binding"/>
    <property type="evidence" value="ECO:0007669"/>
    <property type="project" value="TreeGrafter"/>
</dbReference>
<evidence type="ECO:0000259" key="12">
    <source>
        <dbReference type="Pfam" id="PF26060"/>
    </source>
</evidence>
<dbReference type="AlphaFoldDB" id="A0A3Q3AXH5"/>
<keyword evidence="14" id="KW-1185">Reference proteome</keyword>
<dbReference type="Proteomes" id="UP000264800">
    <property type="component" value="Unplaced"/>
</dbReference>
<feature type="compositionally biased region" description="Polar residues" evidence="9">
    <location>
        <begin position="550"/>
        <end position="562"/>
    </location>
</feature>
<protein>
    <submittedName>
        <fullName evidence="13">Uncharacterized LOC108231083</fullName>
    </submittedName>
</protein>
<dbReference type="GO" id="GO:0007179">
    <property type="term" value="P:transforming growth factor beta receptor signaling pathway"/>
    <property type="evidence" value="ECO:0007669"/>
    <property type="project" value="TreeGrafter"/>
</dbReference>
<dbReference type="GO" id="GO:0005539">
    <property type="term" value="F:glycosaminoglycan binding"/>
    <property type="evidence" value="ECO:0007669"/>
    <property type="project" value="TreeGrafter"/>
</dbReference>
<keyword evidence="6 10" id="KW-0472">Membrane</keyword>
<evidence type="ECO:0000256" key="8">
    <source>
        <dbReference type="ARBA" id="ARBA00023180"/>
    </source>
</evidence>
<evidence type="ECO:0000256" key="7">
    <source>
        <dbReference type="ARBA" id="ARBA00023157"/>
    </source>
</evidence>
<dbReference type="GO" id="GO:0001837">
    <property type="term" value="P:epithelial to mesenchymal transition"/>
    <property type="evidence" value="ECO:0007669"/>
    <property type="project" value="TreeGrafter"/>
</dbReference>
<proteinExistence type="predicted"/>
<dbReference type="InterPro" id="IPR058899">
    <property type="entry name" value="TGFBR3/Endoglin-like_N"/>
</dbReference>
<reference evidence="13" key="1">
    <citation type="submission" date="2025-08" db="UniProtKB">
        <authorList>
            <consortium name="Ensembl"/>
        </authorList>
    </citation>
    <scope>IDENTIFICATION</scope>
</reference>
<feature type="region of interest" description="Disordered" evidence="9">
    <location>
        <begin position="320"/>
        <end position="343"/>
    </location>
</feature>
<evidence type="ECO:0000313" key="14">
    <source>
        <dbReference type="Proteomes" id="UP000264800"/>
    </source>
</evidence>
<feature type="compositionally biased region" description="Low complexity" evidence="9">
    <location>
        <begin position="535"/>
        <end position="549"/>
    </location>
</feature>
<comment type="subcellular location">
    <subcellularLocation>
        <location evidence="1">Cell membrane</location>
        <topology evidence="1">Single-pass type I membrane protein</topology>
    </subcellularLocation>
</comment>
<dbReference type="GeneTree" id="ENSGT01010000222537"/>
<dbReference type="RefSeq" id="XP_017263422.1">
    <property type="nucleotide sequence ID" value="XM_017407933.2"/>
</dbReference>
<dbReference type="STRING" id="37003.ENSKMAP00000021225"/>
<feature type="region of interest" description="Disordered" evidence="9">
    <location>
        <begin position="525"/>
        <end position="562"/>
    </location>
</feature>
<dbReference type="OMA" id="PICTLEI"/>
<feature type="transmembrane region" description="Helical" evidence="10">
    <location>
        <begin position="478"/>
        <end position="504"/>
    </location>
</feature>
<feature type="chain" id="PRO_5018541566" evidence="11">
    <location>
        <begin position="23"/>
        <end position="562"/>
    </location>
</feature>
<feature type="signal peptide" evidence="11">
    <location>
        <begin position="1"/>
        <end position="22"/>
    </location>
</feature>
<keyword evidence="5 10" id="KW-1133">Transmembrane helix</keyword>
<dbReference type="GO" id="GO:0017015">
    <property type="term" value="P:regulation of transforming growth factor beta receptor signaling pathway"/>
    <property type="evidence" value="ECO:0007669"/>
    <property type="project" value="TreeGrafter"/>
</dbReference>
<dbReference type="Gene3D" id="2.60.40.4100">
    <property type="entry name" value="Zona pellucida, ZP-C domain"/>
    <property type="match status" value="1"/>
</dbReference>
<evidence type="ECO:0000256" key="3">
    <source>
        <dbReference type="ARBA" id="ARBA00022692"/>
    </source>
</evidence>
<evidence type="ECO:0000256" key="9">
    <source>
        <dbReference type="SAM" id="MobiDB-lite"/>
    </source>
</evidence>
<dbReference type="InterPro" id="IPR042235">
    <property type="entry name" value="ZP-C_dom"/>
</dbReference>
<dbReference type="GeneID" id="108231083"/>
<evidence type="ECO:0000256" key="4">
    <source>
        <dbReference type="ARBA" id="ARBA00022729"/>
    </source>
</evidence>
<keyword evidence="2" id="KW-1003">Cell membrane</keyword>
<evidence type="ECO:0000256" key="11">
    <source>
        <dbReference type="SAM" id="SignalP"/>
    </source>
</evidence>
<dbReference type="Ensembl" id="ENSKMAT00000021502.1">
    <property type="protein sequence ID" value="ENSKMAP00000021225.1"/>
    <property type="gene ID" value="ENSKMAG00000015764.1"/>
</dbReference>
<dbReference type="PANTHER" id="PTHR14002:SF41">
    <property type="entry name" value="ENDOGLIN"/>
    <property type="match status" value="1"/>
</dbReference>
<name>A0A3Q3AXH5_KRYMA</name>
<organism evidence="13 14">
    <name type="scientific">Kryptolebias marmoratus</name>
    <name type="common">Mangrove killifish</name>
    <name type="synonym">Rivulus marmoratus</name>
    <dbReference type="NCBI Taxonomy" id="37003"/>
    <lineage>
        <taxon>Eukaryota</taxon>
        <taxon>Metazoa</taxon>
        <taxon>Chordata</taxon>
        <taxon>Craniata</taxon>
        <taxon>Vertebrata</taxon>
        <taxon>Euteleostomi</taxon>
        <taxon>Actinopterygii</taxon>
        <taxon>Neopterygii</taxon>
        <taxon>Teleostei</taxon>
        <taxon>Neoteleostei</taxon>
        <taxon>Acanthomorphata</taxon>
        <taxon>Ovalentaria</taxon>
        <taxon>Atherinomorphae</taxon>
        <taxon>Cyprinodontiformes</taxon>
        <taxon>Rivulidae</taxon>
        <taxon>Kryptolebias</taxon>
    </lineage>
</organism>
<dbReference type="GO" id="GO:0016477">
    <property type="term" value="P:cell migration"/>
    <property type="evidence" value="ECO:0007669"/>
    <property type="project" value="TreeGrafter"/>
</dbReference>
<evidence type="ECO:0000313" key="13">
    <source>
        <dbReference type="Ensembl" id="ENSKMAP00000021225.1"/>
    </source>
</evidence>
<dbReference type="KEGG" id="kmr:108231083"/>
<dbReference type="GO" id="GO:0050431">
    <property type="term" value="F:transforming growth factor beta binding"/>
    <property type="evidence" value="ECO:0007669"/>
    <property type="project" value="TreeGrafter"/>
</dbReference>
<reference evidence="13" key="2">
    <citation type="submission" date="2025-09" db="UniProtKB">
        <authorList>
            <consortium name="Ensembl"/>
        </authorList>
    </citation>
    <scope>IDENTIFICATION</scope>
</reference>
<evidence type="ECO:0000256" key="6">
    <source>
        <dbReference type="ARBA" id="ARBA00023136"/>
    </source>
</evidence>
<dbReference type="GO" id="GO:0005024">
    <property type="term" value="F:transforming growth factor beta receptor activity"/>
    <property type="evidence" value="ECO:0007669"/>
    <property type="project" value="TreeGrafter"/>
</dbReference>
<sequence length="562" mass="61616">MEGSVTGLVLLLCVTFAASASSQTCKPAAVGDSKSMYVSEMLTGCWTNFVREDKVEVHIFKMVWSTEDSKIFGLDVAKPAIVVLTSTDSSYVMLNFSRNAQLYMRNSSLITLYGKFDKVQREEFPTENEELVKWAEEKFGGVTSFTTVRNPRSIKLTGVQGTKPGPTNCTLENEDTSKKHFLELDTSLAWLSTCTPHPQNAGKDEIHIINIPERFNVGNVSLLLKTLTTKVFLRGPPGTTWTIISSQITMIGSNNYVLLHPFMHGIQPLDKFILMNDRADDVQKTALSYFSASDFASYTEVKINEPFVFLVLGKENNAGEMSPTTTETMQQPNIPTTTDPPHQMPLKMQFYTSPDYYLPLNPDTKVPSDKRVYAEISGRTLGGMVLTVKVIRCLVSTKGSRSVEKELPFIPERCSVESCHNSTRLSFSLDHLQEQTSTKWVLECSVKLCHGKKCGDGGRVRRNLEVTQALQNSSCFDFGLSGVLGIAFGGFMIGVLLIGALWFIKIKTGYPTGLDMGSVGAGLPGSPCSKRQPVSTNPSPSENSSANASIGSTQSTPTSSMA</sequence>